<name>A0A4S8L5E1_DENBC</name>
<evidence type="ECO:0000256" key="1">
    <source>
        <dbReference type="SAM" id="Phobius"/>
    </source>
</evidence>
<evidence type="ECO:0000313" key="2">
    <source>
        <dbReference type="EMBL" id="THU79598.1"/>
    </source>
</evidence>
<proteinExistence type="predicted"/>
<feature type="transmembrane region" description="Helical" evidence="1">
    <location>
        <begin position="74"/>
        <end position="92"/>
    </location>
</feature>
<organism evidence="3 4">
    <name type="scientific">Dendrothele bispora (strain CBS 962.96)</name>
    <dbReference type="NCBI Taxonomy" id="1314807"/>
    <lineage>
        <taxon>Eukaryota</taxon>
        <taxon>Fungi</taxon>
        <taxon>Dikarya</taxon>
        <taxon>Basidiomycota</taxon>
        <taxon>Agaricomycotina</taxon>
        <taxon>Agaricomycetes</taxon>
        <taxon>Agaricomycetidae</taxon>
        <taxon>Agaricales</taxon>
        <taxon>Agaricales incertae sedis</taxon>
        <taxon>Dendrothele</taxon>
    </lineage>
</organism>
<reference evidence="3 4" key="1">
    <citation type="journal article" date="2019" name="Nat. Ecol. Evol.">
        <title>Megaphylogeny resolves global patterns of mushroom evolution.</title>
        <authorList>
            <person name="Varga T."/>
            <person name="Krizsan K."/>
            <person name="Foldi C."/>
            <person name="Dima B."/>
            <person name="Sanchez-Garcia M."/>
            <person name="Sanchez-Ramirez S."/>
            <person name="Szollosi G.J."/>
            <person name="Szarkandi J.G."/>
            <person name="Papp V."/>
            <person name="Albert L."/>
            <person name="Andreopoulos W."/>
            <person name="Angelini C."/>
            <person name="Antonin V."/>
            <person name="Barry K.W."/>
            <person name="Bougher N.L."/>
            <person name="Buchanan P."/>
            <person name="Buyck B."/>
            <person name="Bense V."/>
            <person name="Catcheside P."/>
            <person name="Chovatia M."/>
            <person name="Cooper J."/>
            <person name="Damon W."/>
            <person name="Desjardin D."/>
            <person name="Finy P."/>
            <person name="Geml J."/>
            <person name="Haridas S."/>
            <person name="Hughes K."/>
            <person name="Justo A."/>
            <person name="Karasinski D."/>
            <person name="Kautmanova I."/>
            <person name="Kiss B."/>
            <person name="Kocsube S."/>
            <person name="Kotiranta H."/>
            <person name="LaButti K.M."/>
            <person name="Lechner B.E."/>
            <person name="Liimatainen K."/>
            <person name="Lipzen A."/>
            <person name="Lukacs Z."/>
            <person name="Mihaltcheva S."/>
            <person name="Morgado L.N."/>
            <person name="Niskanen T."/>
            <person name="Noordeloos M.E."/>
            <person name="Ohm R.A."/>
            <person name="Ortiz-Santana B."/>
            <person name="Ovrebo C."/>
            <person name="Racz N."/>
            <person name="Riley R."/>
            <person name="Savchenko A."/>
            <person name="Shiryaev A."/>
            <person name="Soop K."/>
            <person name="Spirin V."/>
            <person name="Szebenyi C."/>
            <person name="Tomsovsky M."/>
            <person name="Tulloss R.E."/>
            <person name="Uehling J."/>
            <person name="Grigoriev I.V."/>
            <person name="Vagvolgyi C."/>
            <person name="Papp T."/>
            <person name="Martin F.M."/>
            <person name="Miettinen O."/>
            <person name="Hibbett D.S."/>
            <person name="Nagy L.G."/>
        </authorList>
    </citation>
    <scope>NUCLEOTIDE SEQUENCE [LARGE SCALE GENOMIC DNA]</scope>
    <source>
        <strain evidence="3 4">CBS 962.96</strain>
    </source>
</reference>
<evidence type="ECO:0000313" key="4">
    <source>
        <dbReference type="Proteomes" id="UP000297245"/>
    </source>
</evidence>
<sequence>MQNKHSQIQILNNPACVLPSDTRSNYRGDRFIFKDAWQGYTHVRSGVSQIRTRSDGFNQWAIDKDRKLSPMFNVVYRNVGGILNIIFLMLWRDHLSRYMVMPFNRIISSIITSHVILHIKRQAKKDHIVYLEDGELRVGGLSEFLNEDDGSIGPIQFRRSSLGSQDGEY</sequence>
<keyword evidence="1" id="KW-1133">Transmembrane helix</keyword>
<dbReference type="AlphaFoldDB" id="A0A4S8L5E1"/>
<protein>
    <submittedName>
        <fullName evidence="3">Uncharacterized protein</fullName>
    </submittedName>
</protein>
<keyword evidence="1" id="KW-0812">Transmembrane</keyword>
<keyword evidence="4" id="KW-1185">Reference proteome</keyword>
<dbReference type="EMBL" id="ML180005">
    <property type="protein sequence ID" value="THU79598.1"/>
    <property type="molecule type" value="Genomic_DNA"/>
</dbReference>
<keyword evidence="1" id="KW-0472">Membrane</keyword>
<accession>A0A4S8L5E1</accession>
<dbReference type="Proteomes" id="UP000297245">
    <property type="component" value="Unassembled WGS sequence"/>
</dbReference>
<gene>
    <name evidence="3" type="ORF">K435DRAFT_843984</name>
    <name evidence="2" type="ORF">K435DRAFT_845394</name>
</gene>
<evidence type="ECO:0000313" key="3">
    <source>
        <dbReference type="EMBL" id="THU83573.1"/>
    </source>
</evidence>
<dbReference type="EMBL" id="ML179654">
    <property type="protein sequence ID" value="THU83573.1"/>
    <property type="molecule type" value="Genomic_DNA"/>
</dbReference>